<reference evidence="1 2" key="1">
    <citation type="submission" date="2017-04" db="EMBL/GenBank/DDBJ databases">
        <title>Draft genome sequence of Tuber borchii Vittad., a whitish edible truffle.</title>
        <authorList>
            <consortium name="DOE Joint Genome Institute"/>
            <person name="Murat C."/>
            <person name="Kuo A."/>
            <person name="Barry K.W."/>
            <person name="Clum A."/>
            <person name="Dockter R.B."/>
            <person name="Fauchery L."/>
            <person name="Iotti M."/>
            <person name="Kohler A."/>
            <person name="Labutti K."/>
            <person name="Lindquist E.A."/>
            <person name="Lipzen A."/>
            <person name="Ohm R.A."/>
            <person name="Wang M."/>
            <person name="Grigoriev I.V."/>
            <person name="Zambonelli A."/>
            <person name="Martin F.M."/>
        </authorList>
    </citation>
    <scope>NUCLEOTIDE SEQUENCE [LARGE SCALE GENOMIC DNA]</scope>
    <source>
        <strain evidence="1 2">Tbo3840</strain>
    </source>
</reference>
<gene>
    <name evidence="1" type="ORF">B9Z19DRAFT_1118918</name>
</gene>
<comment type="caution">
    <text evidence="1">The sequence shown here is derived from an EMBL/GenBank/DDBJ whole genome shotgun (WGS) entry which is preliminary data.</text>
</comment>
<dbReference type="Proteomes" id="UP000244722">
    <property type="component" value="Unassembled WGS sequence"/>
</dbReference>
<dbReference type="EMBL" id="NESQ01000009">
    <property type="protein sequence ID" value="PUU83576.1"/>
    <property type="molecule type" value="Genomic_DNA"/>
</dbReference>
<dbReference type="OrthoDB" id="2349272at2759"/>
<organism evidence="1 2">
    <name type="scientific">Tuber borchii</name>
    <name type="common">White truffle</name>
    <dbReference type="NCBI Taxonomy" id="42251"/>
    <lineage>
        <taxon>Eukaryota</taxon>
        <taxon>Fungi</taxon>
        <taxon>Dikarya</taxon>
        <taxon>Ascomycota</taxon>
        <taxon>Pezizomycotina</taxon>
        <taxon>Pezizomycetes</taxon>
        <taxon>Pezizales</taxon>
        <taxon>Tuberaceae</taxon>
        <taxon>Tuber</taxon>
    </lineage>
</organism>
<accession>A0A2T7A748</accession>
<proteinExistence type="predicted"/>
<sequence>MDKISIADQKAIHALALPGKYTYAAATWYLGNMCQASMVMKLAGDEFEAFKEYVGVSIGVGDVTSDSSDRLTSWCYVVKALKPEGTGMPEQCKYDPWYIRLKEIALILASWIVTRRLY</sequence>
<dbReference type="AlphaFoldDB" id="A0A2T7A748"/>
<keyword evidence="2" id="KW-1185">Reference proteome</keyword>
<evidence type="ECO:0000313" key="2">
    <source>
        <dbReference type="Proteomes" id="UP000244722"/>
    </source>
</evidence>
<name>A0A2T7A748_TUBBO</name>
<protein>
    <submittedName>
        <fullName evidence="1">Uncharacterized protein</fullName>
    </submittedName>
</protein>
<evidence type="ECO:0000313" key="1">
    <source>
        <dbReference type="EMBL" id="PUU83576.1"/>
    </source>
</evidence>